<dbReference type="Pfam" id="PF01381">
    <property type="entry name" value="HTH_3"/>
    <property type="match status" value="1"/>
</dbReference>
<proteinExistence type="predicted"/>
<evidence type="ECO:0000259" key="2">
    <source>
        <dbReference type="PROSITE" id="PS50943"/>
    </source>
</evidence>
<feature type="domain" description="HTH cro/C1-type" evidence="2">
    <location>
        <begin position="22"/>
        <end position="68"/>
    </location>
</feature>
<dbReference type="PROSITE" id="PS50943">
    <property type="entry name" value="HTH_CROC1"/>
    <property type="match status" value="1"/>
</dbReference>
<dbReference type="PANTHER" id="PTHR36924:SF1">
    <property type="entry name" value="ANTITOXIN HIGA-1"/>
    <property type="match status" value="1"/>
</dbReference>
<dbReference type="GO" id="GO:0003677">
    <property type="term" value="F:DNA binding"/>
    <property type="evidence" value="ECO:0007669"/>
    <property type="project" value="UniProtKB-KW"/>
</dbReference>
<keyword evidence="1" id="KW-0238">DNA-binding</keyword>
<dbReference type="InterPro" id="IPR001387">
    <property type="entry name" value="Cro/C1-type_HTH"/>
</dbReference>
<sequence length="100" mass="11139">MIMHNPPHPGELIHDVYLEPFNLSSRAVAKNLGVSPSTFNRIVKGQSSISPEMALKLQVVLGGTPESWLAMQHQYDLWKAKQTTNLKAVKTIDFDQLALV</sequence>
<evidence type="ECO:0000313" key="4">
    <source>
        <dbReference type="Proteomes" id="UP000235405"/>
    </source>
</evidence>
<dbReference type="AlphaFoldDB" id="A0A2N7C9N7"/>
<dbReference type="Proteomes" id="UP000235405">
    <property type="component" value="Unassembled WGS sequence"/>
</dbReference>
<gene>
    <name evidence="3" type="ORF">BCV19_01445</name>
</gene>
<accession>A0A2N7C9N7</accession>
<dbReference type="RefSeq" id="WP_102483153.1">
    <property type="nucleotide sequence ID" value="NZ_MCSW01000211.1"/>
</dbReference>
<evidence type="ECO:0000313" key="3">
    <source>
        <dbReference type="EMBL" id="PMF18140.1"/>
    </source>
</evidence>
<dbReference type="PANTHER" id="PTHR36924">
    <property type="entry name" value="ANTITOXIN HIGA-1"/>
    <property type="match status" value="1"/>
</dbReference>
<dbReference type="Gene3D" id="1.10.260.40">
    <property type="entry name" value="lambda repressor-like DNA-binding domains"/>
    <property type="match status" value="1"/>
</dbReference>
<reference evidence="4" key="1">
    <citation type="submission" date="2016-07" db="EMBL/GenBank/DDBJ databases">
        <title>Nontailed viruses are major unrecognized killers of bacteria in the ocean.</title>
        <authorList>
            <person name="Kauffman K."/>
            <person name="Hussain F."/>
            <person name="Yang J."/>
            <person name="Arevalo P."/>
            <person name="Brown J."/>
            <person name="Cutler M."/>
            <person name="Kelly L."/>
            <person name="Polz M.F."/>
        </authorList>
    </citation>
    <scope>NUCLEOTIDE SEQUENCE [LARGE SCALE GENOMIC DNA]</scope>
    <source>
        <strain evidence="4">10N.286.54.F3</strain>
    </source>
</reference>
<organism evidence="3 4">
    <name type="scientific">Vibrio splendidus</name>
    <dbReference type="NCBI Taxonomy" id="29497"/>
    <lineage>
        <taxon>Bacteria</taxon>
        <taxon>Pseudomonadati</taxon>
        <taxon>Pseudomonadota</taxon>
        <taxon>Gammaproteobacteria</taxon>
        <taxon>Vibrionales</taxon>
        <taxon>Vibrionaceae</taxon>
        <taxon>Vibrio</taxon>
    </lineage>
</organism>
<dbReference type="CDD" id="cd00093">
    <property type="entry name" value="HTH_XRE"/>
    <property type="match status" value="1"/>
</dbReference>
<evidence type="ECO:0000256" key="1">
    <source>
        <dbReference type="ARBA" id="ARBA00023125"/>
    </source>
</evidence>
<comment type="caution">
    <text evidence="3">The sequence shown here is derived from an EMBL/GenBank/DDBJ whole genome shotgun (WGS) entry which is preliminary data.</text>
</comment>
<dbReference type="InterPro" id="IPR010982">
    <property type="entry name" value="Lambda_DNA-bd_dom_sf"/>
</dbReference>
<protein>
    <submittedName>
        <fullName evidence="3">Addiction module antidote protein, HigA family</fullName>
    </submittedName>
</protein>
<dbReference type="InterPro" id="IPR013430">
    <property type="entry name" value="Toxin_antidote_HigA"/>
</dbReference>
<dbReference type="NCBIfam" id="TIGR02607">
    <property type="entry name" value="antidote_HigA"/>
    <property type="match status" value="1"/>
</dbReference>
<dbReference type="EMBL" id="MCSW01000211">
    <property type="protein sequence ID" value="PMF18140.1"/>
    <property type="molecule type" value="Genomic_DNA"/>
</dbReference>
<dbReference type="SUPFAM" id="SSF47413">
    <property type="entry name" value="lambda repressor-like DNA-binding domains"/>
    <property type="match status" value="1"/>
</dbReference>
<name>A0A2N7C9N7_VIBSP</name>